<dbReference type="GO" id="GO:0046872">
    <property type="term" value="F:metal ion binding"/>
    <property type="evidence" value="ECO:0007669"/>
    <property type="project" value="UniProtKB-KW"/>
</dbReference>
<evidence type="ECO:0000313" key="14">
    <source>
        <dbReference type="EMBL" id="UQC85663.1"/>
    </source>
</evidence>
<dbReference type="Pfam" id="PF00549">
    <property type="entry name" value="Ligase_CoA"/>
    <property type="match status" value="1"/>
</dbReference>
<keyword evidence="3" id="KW-0816">Tricarboxylic acid cycle</keyword>
<keyword evidence="8" id="KW-0520">NAD</keyword>
<evidence type="ECO:0000259" key="12">
    <source>
        <dbReference type="PROSITE" id="PS50305"/>
    </source>
</evidence>
<dbReference type="InterPro" id="IPR029035">
    <property type="entry name" value="DHS-like_NAD/FAD-binding_dom"/>
</dbReference>
<dbReference type="Proteomes" id="UP000830671">
    <property type="component" value="Chromosome 5"/>
</dbReference>
<feature type="compositionally biased region" description="Basic and acidic residues" evidence="11">
    <location>
        <begin position="636"/>
        <end position="653"/>
    </location>
</feature>
<evidence type="ECO:0000256" key="3">
    <source>
        <dbReference type="ARBA" id="ARBA00022532"/>
    </source>
</evidence>
<dbReference type="InterPro" id="IPR005811">
    <property type="entry name" value="SUCC_ACL_C"/>
</dbReference>
<feature type="binding site" evidence="9">
    <location>
        <position position="720"/>
    </location>
    <ligand>
        <name>Zn(2+)</name>
        <dbReference type="ChEBI" id="CHEBI:29105"/>
    </ligand>
</feature>
<dbReference type="GO" id="GO:0070403">
    <property type="term" value="F:NAD+ binding"/>
    <property type="evidence" value="ECO:0007669"/>
    <property type="project" value="InterPro"/>
</dbReference>
<feature type="binding site" evidence="9">
    <location>
        <position position="717"/>
    </location>
    <ligand>
        <name>Zn(2+)</name>
        <dbReference type="ChEBI" id="CHEBI:29105"/>
    </ligand>
</feature>
<dbReference type="GO" id="GO:0042709">
    <property type="term" value="C:succinate-CoA ligase complex"/>
    <property type="evidence" value="ECO:0007669"/>
    <property type="project" value="TreeGrafter"/>
</dbReference>
<dbReference type="PROSITE" id="PS01217">
    <property type="entry name" value="SUCCINYL_COA_LIG_3"/>
    <property type="match status" value="1"/>
</dbReference>
<evidence type="ECO:0000256" key="11">
    <source>
        <dbReference type="SAM" id="MobiDB-lite"/>
    </source>
</evidence>
<evidence type="ECO:0000256" key="1">
    <source>
        <dbReference type="ARBA" id="ARBA00005064"/>
    </source>
</evidence>
<feature type="domain" description="Deacetylase sirtuin-type" evidence="12">
    <location>
        <begin position="481"/>
        <end position="822"/>
    </location>
</feature>
<comment type="pathway">
    <text evidence="1">Carbohydrate metabolism; tricarboxylic acid cycle; succinate from succinyl-CoA (ligase route): step 1/1.</text>
</comment>
<dbReference type="Gene3D" id="3.40.50.1220">
    <property type="entry name" value="TPP-binding domain"/>
    <property type="match status" value="2"/>
</dbReference>
<dbReference type="GO" id="GO:0006104">
    <property type="term" value="P:succinyl-CoA metabolic process"/>
    <property type="evidence" value="ECO:0007669"/>
    <property type="project" value="TreeGrafter"/>
</dbReference>
<feature type="active site" description="Proton acceptor" evidence="9">
    <location>
        <position position="604"/>
    </location>
</feature>
<gene>
    <name evidence="14" type="ORF">CLUP02_11162</name>
</gene>
<dbReference type="GO" id="GO:0006099">
    <property type="term" value="P:tricarboxylic acid cycle"/>
    <property type="evidence" value="ECO:0007669"/>
    <property type="project" value="UniProtKB-KW"/>
</dbReference>
<dbReference type="Gene3D" id="3.30.1600.10">
    <property type="entry name" value="SIR2/SIRT2 'Small Domain"/>
    <property type="match status" value="1"/>
</dbReference>
<feature type="binding site" evidence="9">
    <location>
        <position position="618"/>
    </location>
    <ligand>
        <name>Zn(2+)</name>
        <dbReference type="ChEBI" id="CHEBI:29105"/>
    </ligand>
</feature>
<evidence type="ECO:0000256" key="4">
    <source>
        <dbReference type="ARBA" id="ARBA00022598"/>
    </source>
</evidence>
<dbReference type="GO" id="GO:0005524">
    <property type="term" value="F:ATP binding"/>
    <property type="evidence" value="ECO:0007669"/>
    <property type="project" value="UniProtKB-UniRule"/>
</dbReference>
<feature type="region of interest" description="Disordered" evidence="11">
    <location>
        <begin position="628"/>
        <end position="653"/>
    </location>
</feature>
<dbReference type="InterPro" id="IPR017866">
    <property type="entry name" value="Succ-CoA_synthase_bsu_CS"/>
</dbReference>
<dbReference type="InterPro" id="IPR003000">
    <property type="entry name" value="Sirtuin"/>
</dbReference>
<protein>
    <submittedName>
        <fullName evidence="14">NAD-dependent deacetylase sirtuin-5</fullName>
    </submittedName>
</protein>
<feature type="domain" description="ATP-grasp" evidence="13">
    <location>
        <begin position="34"/>
        <end position="258"/>
    </location>
</feature>
<dbReference type="SUPFAM" id="SSF56059">
    <property type="entry name" value="Glutathione synthetase ATP-binding domain-like"/>
    <property type="match status" value="1"/>
</dbReference>
<dbReference type="EMBL" id="CP019477">
    <property type="protein sequence ID" value="UQC85663.1"/>
    <property type="molecule type" value="Genomic_DNA"/>
</dbReference>
<dbReference type="InterPro" id="IPR026591">
    <property type="entry name" value="Sirtuin_cat_small_dom_sf"/>
</dbReference>
<dbReference type="InterPro" id="IPR013815">
    <property type="entry name" value="ATP_grasp_subdomain_1"/>
</dbReference>
<dbReference type="PANTHER" id="PTHR11815">
    <property type="entry name" value="SUCCINYL-COA SYNTHETASE BETA CHAIN"/>
    <property type="match status" value="1"/>
</dbReference>
<dbReference type="GeneID" id="73345140"/>
<dbReference type="InterPro" id="IPR013650">
    <property type="entry name" value="ATP-grasp_succ-CoA_synth-type"/>
</dbReference>
<dbReference type="SUPFAM" id="SSF52467">
    <property type="entry name" value="DHS-like NAD/FAD-binding domain"/>
    <property type="match status" value="1"/>
</dbReference>
<comment type="similarity">
    <text evidence="2">Belongs to the sirtuin family. Class I subfamily.</text>
</comment>
<dbReference type="Gene3D" id="3.30.470.20">
    <property type="entry name" value="ATP-grasp fold, B domain"/>
    <property type="match status" value="1"/>
</dbReference>
<evidence type="ECO:0000313" key="15">
    <source>
        <dbReference type="Proteomes" id="UP000830671"/>
    </source>
</evidence>
<dbReference type="RefSeq" id="XP_049147275.1">
    <property type="nucleotide sequence ID" value="XM_049290130.1"/>
</dbReference>
<dbReference type="InterPro" id="IPR011761">
    <property type="entry name" value="ATP-grasp"/>
</dbReference>
<keyword evidence="6 10" id="KW-0547">Nucleotide-binding</keyword>
<dbReference type="InterPro" id="IPR016102">
    <property type="entry name" value="Succinyl-CoA_synth-like"/>
</dbReference>
<evidence type="ECO:0000256" key="8">
    <source>
        <dbReference type="ARBA" id="ARBA00023027"/>
    </source>
</evidence>
<reference evidence="14" key="1">
    <citation type="journal article" date="2021" name="Mol. Plant Microbe Interact.">
        <title>Complete Genome Sequence of the Plant-Pathogenic Fungus Colletotrichum lupini.</title>
        <authorList>
            <person name="Baroncelli R."/>
            <person name="Pensec F."/>
            <person name="Da Lio D."/>
            <person name="Boufleur T."/>
            <person name="Vicente I."/>
            <person name="Sarrocco S."/>
            <person name="Picot A."/>
            <person name="Baraldi E."/>
            <person name="Sukno S."/>
            <person name="Thon M."/>
            <person name="Le Floch G."/>
        </authorList>
    </citation>
    <scope>NUCLEOTIDE SEQUENCE</scope>
    <source>
        <strain evidence="14">IMI 504893</strain>
    </source>
</reference>
<dbReference type="GO" id="GO:0016740">
    <property type="term" value="F:transferase activity"/>
    <property type="evidence" value="ECO:0007669"/>
    <property type="project" value="UniProtKB-KW"/>
</dbReference>
<dbReference type="KEGG" id="clup:CLUP02_11162"/>
<keyword evidence="4" id="KW-0436">Ligase</keyword>
<organism evidence="14 15">
    <name type="scientific">Colletotrichum lupini</name>
    <dbReference type="NCBI Taxonomy" id="145971"/>
    <lineage>
        <taxon>Eukaryota</taxon>
        <taxon>Fungi</taxon>
        <taxon>Dikarya</taxon>
        <taxon>Ascomycota</taxon>
        <taxon>Pezizomycotina</taxon>
        <taxon>Sordariomycetes</taxon>
        <taxon>Hypocreomycetidae</taxon>
        <taxon>Glomerellales</taxon>
        <taxon>Glomerellaceae</taxon>
        <taxon>Colletotrichum</taxon>
        <taxon>Colletotrichum acutatum species complex</taxon>
    </lineage>
</organism>
<dbReference type="GO" id="GO:0005739">
    <property type="term" value="C:mitochondrion"/>
    <property type="evidence" value="ECO:0007669"/>
    <property type="project" value="TreeGrafter"/>
</dbReference>
<dbReference type="Gene3D" id="3.30.1490.20">
    <property type="entry name" value="ATP-grasp fold, A domain"/>
    <property type="match status" value="1"/>
</dbReference>
<keyword evidence="9" id="KW-0862">Zinc</keyword>
<evidence type="ECO:0000256" key="6">
    <source>
        <dbReference type="ARBA" id="ARBA00022741"/>
    </source>
</evidence>
<dbReference type="Pfam" id="PF02146">
    <property type="entry name" value="SIR2"/>
    <property type="match status" value="2"/>
</dbReference>
<dbReference type="PROSITE" id="PS50305">
    <property type="entry name" value="SIRTUIN"/>
    <property type="match status" value="1"/>
</dbReference>
<name>A0A9Q8SY47_9PEZI</name>
<keyword evidence="9" id="KW-0479">Metal-binding</keyword>
<evidence type="ECO:0000256" key="5">
    <source>
        <dbReference type="ARBA" id="ARBA00022679"/>
    </source>
</evidence>
<dbReference type="GO" id="GO:0004775">
    <property type="term" value="F:succinate-CoA ligase (ADP-forming) activity"/>
    <property type="evidence" value="ECO:0007669"/>
    <property type="project" value="TreeGrafter"/>
</dbReference>
<evidence type="ECO:0000256" key="9">
    <source>
        <dbReference type="PROSITE-ProRule" id="PRU00236"/>
    </source>
</evidence>
<evidence type="ECO:0000256" key="10">
    <source>
        <dbReference type="PROSITE-ProRule" id="PRU00409"/>
    </source>
</evidence>
<evidence type="ECO:0000256" key="7">
    <source>
        <dbReference type="ARBA" id="ARBA00022840"/>
    </source>
</evidence>
<keyword evidence="7 10" id="KW-0067">ATP-binding</keyword>
<dbReference type="PANTHER" id="PTHR11815:SF1">
    <property type="entry name" value="SUCCINATE--COA LIGASE [ADP-FORMING] SUBUNIT BETA, MITOCHONDRIAL"/>
    <property type="match status" value="1"/>
</dbReference>
<dbReference type="Pfam" id="PF08442">
    <property type="entry name" value="ATP-grasp_2"/>
    <property type="match status" value="1"/>
</dbReference>
<dbReference type="AlphaFoldDB" id="A0A9Q8SY47"/>
<feature type="binding site" evidence="9">
    <location>
        <position position="612"/>
    </location>
    <ligand>
        <name>Zn(2+)</name>
        <dbReference type="ChEBI" id="CHEBI:29105"/>
    </ligand>
</feature>
<evidence type="ECO:0000259" key="13">
    <source>
        <dbReference type="PROSITE" id="PS50975"/>
    </source>
</evidence>
<sequence length="833" mass="90959">MATRTLTAKLWRLNANLVSKQQLRQLTLHEYQSQNLLKEFGIPVPRGHLARTPAEAAVIATELGGNCSLKSQILRGGIDDGAFDNGSGAGIQLVNNAESAEKAANRMLGHYLKTDQSVGNGVLVNKLHVTESLNPERKWYLAITFDRENYCPIIIASKFGGVAIEKIAAQHPDELHTFRFGFTDGITSKLTDKVSKCLGASAKEKEDLNDILGRLYKIFTTKDAYSLEIKTLASSSEGGLTCMDAKFSFDDAAAKRQKPLFAERDTEHEIPEEVEAEKYGLVYVRMDGDIGNVVNGAGLAMATNDAIALHGGASANFLDAGGQATKETMVKAFEIILRDQRVKTIFVNIYGESILGAAKELGPLKIPMVVRLQGTNSEMGLKILEEANLGLHTEADFGKAAQKAPIKSRHFRQKYVAQAAAPCILRRPKLTSATNVNSKRYLKKPISLLTFRNNELSYYNPTTPVSSLRQDSMADSTTTQPNLDPIAVADFHDTLKKSKRIVALIGAGLSVSSGLATFRGANGLWRNQDITQVASPAGFRHDPGLVWQFYTYRRHDALRAKPNPAHYALAELARRVPGFVALTQNVDNLSPRAGHSPSQLKELHGNLFALSCVDVVGCGYTERDNFEESLSPALDPSKDEERTIGSISPDEKPRASPVLLAGIARKHAQILGEKYEGNSPTTRDLTALKAPDQPASSNPVAVIRMSSGLEKKDLPQCPKCKNNILRPAVVWFGEPLPVEVVEEAQALFDDPEAIDLFLTIGTTSKVWPAAGYAEMACKKGARVAVINTRAEDARHVRPDKDWVFVGDAAVVLPQLLKPVISESYEQVEKNMKK</sequence>
<dbReference type="InterPro" id="IPR026590">
    <property type="entry name" value="Ssirtuin_cat_dom"/>
</dbReference>
<keyword evidence="5" id="KW-0808">Transferase</keyword>
<dbReference type="SUPFAM" id="SSF52210">
    <property type="entry name" value="Succinyl-CoA synthetase domains"/>
    <property type="match status" value="1"/>
</dbReference>
<proteinExistence type="inferred from homology"/>
<evidence type="ECO:0000256" key="2">
    <source>
        <dbReference type="ARBA" id="ARBA00006924"/>
    </source>
</evidence>
<keyword evidence="15" id="KW-1185">Reference proteome</keyword>
<dbReference type="Gene3D" id="3.40.50.261">
    <property type="entry name" value="Succinyl-CoA synthetase domains"/>
    <property type="match status" value="1"/>
</dbReference>
<accession>A0A9Q8SY47</accession>
<dbReference type="PROSITE" id="PS50975">
    <property type="entry name" value="ATP_GRASP"/>
    <property type="match status" value="1"/>
</dbReference>